<feature type="coiled-coil region" evidence="1">
    <location>
        <begin position="202"/>
        <end position="229"/>
    </location>
</feature>
<keyword evidence="3" id="KW-1185">Reference proteome</keyword>
<organism evidence="2 3">
    <name type="scientific">Cryptolaemus montrouzieri</name>
    <dbReference type="NCBI Taxonomy" id="559131"/>
    <lineage>
        <taxon>Eukaryota</taxon>
        <taxon>Metazoa</taxon>
        <taxon>Ecdysozoa</taxon>
        <taxon>Arthropoda</taxon>
        <taxon>Hexapoda</taxon>
        <taxon>Insecta</taxon>
        <taxon>Pterygota</taxon>
        <taxon>Neoptera</taxon>
        <taxon>Endopterygota</taxon>
        <taxon>Coleoptera</taxon>
        <taxon>Polyphaga</taxon>
        <taxon>Cucujiformia</taxon>
        <taxon>Coccinelloidea</taxon>
        <taxon>Coccinellidae</taxon>
        <taxon>Scymninae</taxon>
        <taxon>Scymnini</taxon>
        <taxon>Cryptolaemus</taxon>
    </lineage>
</organism>
<dbReference type="AlphaFoldDB" id="A0ABD2N7Y4"/>
<feature type="coiled-coil region" evidence="1">
    <location>
        <begin position="13"/>
        <end position="43"/>
    </location>
</feature>
<evidence type="ECO:0008006" key="4">
    <source>
        <dbReference type="Google" id="ProtNLM"/>
    </source>
</evidence>
<evidence type="ECO:0000256" key="1">
    <source>
        <dbReference type="SAM" id="Coils"/>
    </source>
</evidence>
<dbReference type="Proteomes" id="UP001516400">
    <property type="component" value="Unassembled WGS sequence"/>
</dbReference>
<gene>
    <name evidence="2" type="ORF">HHI36_016001</name>
</gene>
<comment type="caution">
    <text evidence="2">The sequence shown here is derived from an EMBL/GenBank/DDBJ whole genome shotgun (WGS) entry which is preliminary data.</text>
</comment>
<evidence type="ECO:0000313" key="3">
    <source>
        <dbReference type="Proteomes" id="UP001516400"/>
    </source>
</evidence>
<protein>
    <recommendedName>
        <fullName evidence="4">Trichohyalin-plectin-homology domain-containing protein</fullName>
    </recommendedName>
</protein>
<feature type="coiled-coil region" evidence="1">
    <location>
        <begin position="344"/>
        <end position="399"/>
    </location>
</feature>
<dbReference type="EMBL" id="JABFTP020000062">
    <property type="protein sequence ID" value="KAL3274619.1"/>
    <property type="molecule type" value="Genomic_DNA"/>
</dbReference>
<reference evidence="2 3" key="1">
    <citation type="journal article" date="2021" name="BMC Biol.">
        <title>Horizontally acquired antibacterial genes associated with adaptive radiation of ladybird beetles.</title>
        <authorList>
            <person name="Li H.S."/>
            <person name="Tang X.F."/>
            <person name="Huang Y.H."/>
            <person name="Xu Z.Y."/>
            <person name="Chen M.L."/>
            <person name="Du X.Y."/>
            <person name="Qiu B.Y."/>
            <person name="Chen P.T."/>
            <person name="Zhang W."/>
            <person name="Slipinski A."/>
            <person name="Escalona H.E."/>
            <person name="Waterhouse R.M."/>
            <person name="Zwick A."/>
            <person name="Pang H."/>
        </authorList>
    </citation>
    <scope>NUCLEOTIDE SEQUENCE [LARGE SCALE GENOMIC DNA]</scope>
    <source>
        <strain evidence="2">SYSU2018</strain>
    </source>
</reference>
<evidence type="ECO:0000313" key="2">
    <source>
        <dbReference type="EMBL" id="KAL3274619.1"/>
    </source>
</evidence>
<sequence length="500" mass="60680">MNVDTNKEMKHKDEILELSKERYENMIRQLNQKQIREDKMKQEKEHRRHLKQMSTKMAEEWPDSLMNIGKRKDDNKEIRKQQLSQLMEKEMKYFEEFERQNRLQNVNESKRKALIQYTPTLALSKALVETHVLAENEAIVKMKEKLRLQELAKEKKWSDLVYEDVKLFNKEQEQKQCRIREKSKLYQRFQLEQIKGKSDRNSTEKRKQLKEECEDLARLQEEIKERKEIEIERSRSYSENMNKMLEHNRKKNQKRKYILEAENRELSNVCSLFNETYQKRRTGITQQYKQEIKEVSDARSKSAIIYRQKIKPIEEQENINYINYTEKQEKLYLKEQKLNEDRRQQQIKDKLDDLELRRQKLQQKEEIEHSIFLFDTAERLKAAEELRKYEDEKRKINRKKAIEFSEEWKKQIAEKQEIKSKEATKILTVDLNAIQDEKFFSYAKEILDQVRSSGRNDYTIRREIKKYCVQNNLPLDNSYFETSSHTGSSSVRLPVKLPAI</sequence>
<proteinExistence type="predicted"/>
<name>A0ABD2N7Y4_9CUCU</name>
<keyword evidence="1" id="KW-0175">Coiled coil</keyword>
<accession>A0ABD2N7Y4</accession>